<sequence length="241" mass="28167">MNESRRFHTFIANRVSKIQDSSESSQWRYIPTDLNPADNCTRGLHASEITQKCRWISGPSFLRQTEDEPKSPLLEFKKTVWTGLLEENGNSLPIPAKFSSWIRYRRVFAWILHFIQNARFWMNERILTPLKVREIRQVEEVLIKRAQSESFPKDIEDLKSKKELASRSRLLPLHLFLGADGFLRVGGRLQKSPLPESARNPIIPAHYHQRLYCSGVEHVLNELRQKYWILKGLRAFLKASS</sequence>
<dbReference type="AlphaFoldDB" id="A0AAD9QIW6"/>
<gene>
    <name evidence="1" type="ORF">P5673_015119</name>
</gene>
<comment type="caution">
    <text evidence="1">The sequence shown here is derived from an EMBL/GenBank/DDBJ whole genome shotgun (WGS) entry which is preliminary data.</text>
</comment>
<name>A0AAD9QIW6_ACRCE</name>
<proteinExistence type="predicted"/>
<evidence type="ECO:0000313" key="2">
    <source>
        <dbReference type="Proteomes" id="UP001249851"/>
    </source>
</evidence>
<dbReference type="Proteomes" id="UP001249851">
    <property type="component" value="Unassembled WGS sequence"/>
</dbReference>
<dbReference type="PANTHER" id="PTHR47331">
    <property type="entry name" value="PHD-TYPE DOMAIN-CONTAINING PROTEIN"/>
    <property type="match status" value="1"/>
</dbReference>
<reference evidence="1" key="1">
    <citation type="journal article" date="2023" name="G3 (Bethesda)">
        <title>Whole genome assembly and annotation of the endangered Caribbean coral Acropora cervicornis.</title>
        <authorList>
            <person name="Selwyn J.D."/>
            <person name="Vollmer S.V."/>
        </authorList>
    </citation>
    <scope>NUCLEOTIDE SEQUENCE</scope>
    <source>
        <strain evidence="1">K2</strain>
    </source>
</reference>
<organism evidence="1 2">
    <name type="scientific">Acropora cervicornis</name>
    <name type="common">Staghorn coral</name>
    <dbReference type="NCBI Taxonomy" id="6130"/>
    <lineage>
        <taxon>Eukaryota</taxon>
        <taxon>Metazoa</taxon>
        <taxon>Cnidaria</taxon>
        <taxon>Anthozoa</taxon>
        <taxon>Hexacorallia</taxon>
        <taxon>Scleractinia</taxon>
        <taxon>Astrocoeniina</taxon>
        <taxon>Acroporidae</taxon>
        <taxon>Acropora</taxon>
    </lineage>
</organism>
<keyword evidence="2" id="KW-1185">Reference proteome</keyword>
<dbReference type="EMBL" id="JARQWQ010000031">
    <property type="protein sequence ID" value="KAK2561741.1"/>
    <property type="molecule type" value="Genomic_DNA"/>
</dbReference>
<accession>A0AAD9QIW6</accession>
<dbReference type="PANTHER" id="PTHR47331:SF1">
    <property type="entry name" value="GAG-LIKE PROTEIN"/>
    <property type="match status" value="1"/>
</dbReference>
<reference evidence="1" key="2">
    <citation type="journal article" date="2023" name="Science">
        <title>Genomic signatures of disease resistance in endangered staghorn corals.</title>
        <authorList>
            <person name="Vollmer S.V."/>
            <person name="Selwyn J.D."/>
            <person name="Despard B.A."/>
            <person name="Roesel C.L."/>
        </authorList>
    </citation>
    <scope>NUCLEOTIDE SEQUENCE</scope>
    <source>
        <strain evidence="1">K2</strain>
    </source>
</reference>
<evidence type="ECO:0000313" key="1">
    <source>
        <dbReference type="EMBL" id="KAK2561741.1"/>
    </source>
</evidence>
<protein>
    <submittedName>
        <fullName evidence="1">Uncharacterized protein</fullName>
    </submittedName>
</protein>